<dbReference type="Gene3D" id="3.40.50.2300">
    <property type="match status" value="1"/>
</dbReference>
<dbReference type="EC" id="2.7.13.3" evidence="2"/>
<dbReference type="Gene3D" id="3.30.565.10">
    <property type="entry name" value="Histidine kinase-like ATPase, C-terminal domain"/>
    <property type="match status" value="1"/>
</dbReference>
<dbReference type="PROSITE" id="PS50110">
    <property type="entry name" value="RESPONSE_REGULATORY"/>
    <property type="match status" value="1"/>
</dbReference>
<feature type="domain" description="Response regulatory" evidence="8">
    <location>
        <begin position="454"/>
        <end position="570"/>
    </location>
</feature>
<dbReference type="Pfam" id="PF00512">
    <property type="entry name" value="HisKA"/>
    <property type="match status" value="1"/>
</dbReference>
<gene>
    <name evidence="9" type="ORF">PEPS_11550</name>
</gene>
<dbReference type="SMART" id="SM00387">
    <property type="entry name" value="HATPase_c"/>
    <property type="match status" value="1"/>
</dbReference>
<dbReference type="EMBL" id="AP025292">
    <property type="protein sequence ID" value="BDC98874.1"/>
    <property type="molecule type" value="Genomic_DNA"/>
</dbReference>
<feature type="modified residue" description="4-aspartylphosphate" evidence="6">
    <location>
        <position position="503"/>
    </location>
</feature>
<dbReference type="InterPro" id="IPR036890">
    <property type="entry name" value="HATPase_C_sf"/>
</dbReference>
<protein>
    <recommendedName>
        <fullName evidence="2">histidine kinase</fullName>
        <ecNumber evidence="2">2.7.13.3</ecNumber>
    </recommendedName>
</protein>
<sequence>MIRPQPTENEAQRLAKLKDYEILDTPDAPEYDDFTRIASEICGTPIALISLVDDHRQWFKSKVGVDATETPRELAFCAHAINQPDEILEVNDARKDERFHDNPLVTQNPHVIFYAGSPLVTPEGYAIGTLCVIDNKPREMSTGAKEALNLLGKQIVNVLELHRKERAIRSINDQLKAEIALRNKREEELIEARNSAIEGERVKDQFLSSMSHEIRTPLNGIIGITKLLSDLDSIQGQAKEFVDHIDFSAKHLLRIVNDILDFAKIRQEKVCFENTDFEFEQFMENLSHNLRPNIQKKNIGFSLNIANGIPKILRGDVHRLGQVLLNLAGNAIKFTEKGEVKINVSAGAVREGKIRLNFEICDSGIGIPEEKIAHIFNPFTQTDETIARKYGGTGLGLPISKQLIEQMGGEIEVKSVLNEGSTFSFYLYFAISELDLIDTEQEQEIKPEDIPALNILLVEDFKLNQVVAKQHLRKFGFKVTIAENGREALNCLSESVFDVVLMDINMPVMDGLEATKIIRAHQALKDQYIIAMTASVREAEVKRCFDVGVNDFVSKPFEPKDLRDKILKSLRVGK</sequence>
<dbReference type="Proteomes" id="UP001354989">
    <property type="component" value="Chromosome"/>
</dbReference>
<dbReference type="PANTHER" id="PTHR45339:SF3">
    <property type="entry name" value="HISTIDINE KINASE"/>
    <property type="match status" value="1"/>
</dbReference>
<accession>A0ABM7VDY1</accession>
<evidence type="ECO:0000259" key="8">
    <source>
        <dbReference type="PROSITE" id="PS50110"/>
    </source>
</evidence>
<dbReference type="Pfam" id="PF00072">
    <property type="entry name" value="Response_reg"/>
    <property type="match status" value="1"/>
</dbReference>
<keyword evidence="4" id="KW-0808">Transferase</keyword>
<dbReference type="InterPro" id="IPR036097">
    <property type="entry name" value="HisK_dim/P_sf"/>
</dbReference>
<evidence type="ECO:0000259" key="7">
    <source>
        <dbReference type="PROSITE" id="PS50109"/>
    </source>
</evidence>
<dbReference type="PRINTS" id="PR00344">
    <property type="entry name" value="BCTRLSENSOR"/>
</dbReference>
<dbReference type="InterPro" id="IPR003661">
    <property type="entry name" value="HisK_dim/P_dom"/>
</dbReference>
<evidence type="ECO:0000313" key="10">
    <source>
        <dbReference type="Proteomes" id="UP001354989"/>
    </source>
</evidence>
<evidence type="ECO:0000256" key="5">
    <source>
        <dbReference type="ARBA" id="ARBA00022777"/>
    </source>
</evidence>
<dbReference type="InterPro" id="IPR001789">
    <property type="entry name" value="Sig_transdc_resp-reg_receiver"/>
</dbReference>
<keyword evidence="10" id="KW-1185">Reference proteome</keyword>
<keyword evidence="3 6" id="KW-0597">Phosphoprotein</keyword>
<organism evidence="9 10">
    <name type="scientific">Persicobacter psychrovividus</name>
    <dbReference type="NCBI Taxonomy" id="387638"/>
    <lineage>
        <taxon>Bacteria</taxon>
        <taxon>Pseudomonadati</taxon>
        <taxon>Bacteroidota</taxon>
        <taxon>Cytophagia</taxon>
        <taxon>Cytophagales</taxon>
        <taxon>Persicobacteraceae</taxon>
        <taxon>Persicobacter</taxon>
    </lineage>
</organism>
<evidence type="ECO:0000256" key="2">
    <source>
        <dbReference type="ARBA" id="ARBA00012438"/>
    </source>
</evidence>
<dbReference type="InterPro" id="IPR003018">
    <property type="entry name" value="GAF"/>
</dbReference>
<dbReference type="Pfam" id="PF01590">
    <property type="entry name" value="GAF"/>
    <property type="match status" value="1"/>
</dbReference>
<dbReference type="InterPro" id="IPR029016">
    <property type="entry name" value="GAF-like_dom_sf"/>
</dbReference>
<proteinExistence type="predicted"/>
<dbReference type="InterPro" id="IPR005467">
    <property type="entry name" value="His_kinase_dom"/>
</dbReference>
<dbReference type="CDD" id="cd17546">
    <property type="entry name" value="REC_hyHK_CKI1_RcsC-like"/>
    <property type="match status" value="1"/>
</dbReference>
<dbReference type="Pfam" id="PF02518">
    <property type="entry name" value="HATPase_c"/>
    <property type="match status" value="1"/>
</dbReference>
<comment type="catalytic activity">
    <reaction evidence="1">
        <text>ATP + protein L-histidine = ADP + protein N-phospho-L-histidine.</text>
        <dbReference type="EC" id="2.7.13.3"/>
    </reaction>
</comment>
<evidence type="ECO:0000256" key="3">
    <source>
        <dbReference type="ARBA" id="ARBA00022553"/>
    </source>
</evidence>
<dbReference type="SMART" id="SM00388">
    <property type="entry name" value="HisKA"/>
    <property type="match status" value="1"/>
</dbReference>
<dbReference type="InterPro" id="IPR004358">
    <property type="entry name" value="Sig_transdc_His_kin-like_C"/>
</dbReference>
<dbReference type="SUPFAM" id="SSF52172">
    <property type="entry name" value="CheY-like"/>
    <property type="match status" value="1"/>
</dbReference>
<name>A0ABM7VDY1_9BACT</name>
<dbReference type="CDD" id="cd16922">
    <property type="entry name" value="HATPase_EvgS-ArcB-TorS-like"/>
    <property type="match status" value="1"/>
</dbReference>
<dbReference type="InterPro" id="IPR003594">
    <property type="entry name" value="HATPase_dom"/>
</dbReference>
<evidence type="ECO:0000256" key="6">
    <source>
        <dbReference type="PROSITE-ProRule" id="PRU00169"/>
    </source>
</evidence>
<dbReference type="CDD" id="cd00082">
    <property type="entry name" value="HisKA"/>
    <property type="match status" value="1"/>
</dbReference>
<dbReference type="InterPro" id="IPR011006">
    <property type="entry name" value="CheY-like_superfamily"/>
</dbReference>
<dbReference type="Gene3D" id="1.10.287.130">
    <property type="match status" value="1"/>
</dbReference>
<dbReference type="Gene3D" id="3.30.450.40">
    <property type="match status" value="1"/>
</dbReference>
<dbReference type="SUPFAM" id="SSF55781">
    <property type="entry name" value="GAF domain-like"/>
    <property type="match status" value="1"/>
</dbReference>
<dbReference type="SUPFAM" id="SSF47384">
    <property type="entry name" value="Homodimeric domain of signal transducing histidine kinase"/>
    <property type="match status" value="1"/>
</dbReference>
<evidence type="ECO:0000256" key="4">
    <source>
        <dbReference type="ARBA" id="ARBA00022679"/>
    </source>
</evidence>
<dbReference type="SUPFAM" id="SSF55874">
    <property type="entry name" value="ATPase domain of HSP90 chaperone/DNA topoisomerase II/histidine kinase"/>
    <property type="match status" value="1"/>
</dbReference>
<dbReference type="PANTHER" id="PTHR45339">
    <property type="entry name" value="HYBRID SIGNAL TRANSDUCTION HISTIDINE KINASE J"/>
    <property type="match status" value="1"/>
</dbReference>
<evidence type="ECO:0000313" key="9">
    <source>
        <dbReference type="EMBL" id="BDC98874.1"/>
    </source>
</evidence>
<feature type="domain" description="Histidine kinase" evidence="7">
    <location>
        <begin position="209"/>
        <end position="431"/>
    </location>
</feature>
<keyword evidence="5" id="KW-0418">Kinase</keyword>
<evidence type="ECO:0000256" key="1">
    <source>
        <dbReference type="ARBA" id="ARBA00000085"/>
    </source>
</evidence>
<reference evidence="9 10" key="1">
    <citation type="submission" date="2021-12" db="EMBL/GenBank/DDBJ databases">
        <title>Genome sequencing of bacteria with rrn-lacking chromosome and rrn-plasmid.</title>
        <authorList>
            <person name="Anda M."/>
            <person name="Iwasaki W."/>
        </authorList>
    </citation>
    <scope>NUCLEOTIDE SEQUENCE [LARGE SCALE GENOMIC DNA]</scope>
    <source>
        <strain evidence="9 10">NBRC 101262</strain>
    </source>
</reference>
<dbReference type="RefSeq" id="WP_338397933.1">
    <property type="nucleotide sequence ID" value="NZ_AP025292.1"/>
</dbReference>
<dbReference type="SMART" id="SM00448">
    <property type="entry name" value="REC"/>
    <property type="match status" value="1"/>
</dbReference>
<dbReference type="PROSITE" id="PS50109">
    <property type="entry name" value="HIS_KIN"/>
    <property type="match status" value="1"/>
</dbReference>